<dbReference type="Proteomes" id="UP000182836">
    <property type="component" value="Unassembled WGS sequence"/>
</dbReference>
<name>A0A0D1XS50_ANEMI</name>
<proteinExistence type="predicted"/>
<feature type="transmembrane region" description="Helical" evidence="1">
    <location>
        <begin position="71"/>
        <end position="93"/>
    </location>
</feature>
<dbReference type="GeneID" id="42303996"/>
<dbReference type="PATRIC" id="fig|47500.8.peg.524"/>
<evidence type="ECO:0000313" key="2">
    <source>
        <dbReference type="EMBL" id="KON94452.1"/>
    </source>
</evidence>
<accession>A0A0D1XS50</accession>
<dbReference type="Proteomes" id="UP000037269">
    <property type="component" value="Unassembled WGS sequence"/>
</dbReference>
<feature type="transmembrane region" description="Helical" evidence="1">
    <location>
        <begin position="30"/>
        <end position="50"/>
    </location>
</feature>
<reference evidence="2 4" key="1">
    <citation type="submission" date="2015-07" db="EMBL/GenBank/DDBJ databases">
        <title>Fjat-14205 dsm 2895.</title>
        <authorList>
            <person name="Liu B."/>
            <person name="Wang J."/>
            <person name="Zhu Y."/>
            <person name="Liu G."/>
            <person name="Chen Q."/>
            <person name="Chen Z."/>
            <person name="Lan J."/>
            <person name="Che J."/>
            <person name="Ge C."/>
            <person name="Shi H."/>
            <person name="Pan Z."/>
            <person name="Liu X."/>
        </authorList>
    </citation>
    <scope>NUCLEOTIDE SEQUENCE [LARGE SCALE GENOMIC DNA]</scope>
    <source>
        <strain evidence="2 4">DSM 2895</strain>
    </source>
</reference>
<evidence type="ECO:0000313" key="5">
    <source>
        <dbReference type="Proteomes" id="UP000182836"/>
    </source>
</evidence>
<dbReference type="OrthoDB" id="2680619at2"/>
<evidence type="ECO:0000256" key="1">
    <source>
        <dbReference type="SAM" id="Phobius"/>
    </source>
</evidence>
<evidence type="ECO:0000313" key="3">
    <source>
        <dbReference type="EMBL" id="SDK42080.1"/>
    </source>
</evidence>
<dbReference type="EMBL" id="LGUG01000004">
    <property type="protein sequence ID" value="KON94452.1"/>
    <property type="molecule type" value="Genomic_DNA"/>
</dbReference>
<keyword evidence="4" id="KW-1185">Reference proteome</keyword>
<protein>
    <submittedName>
        <fullName evidence="2">Uncharacterized protein</fullName>
    </submittedName>
</protein>
<gene>
    <name evidence="2" type="ORF">AF333_02060</name>
    <name evidence="3" type="ORF">SAMN04487909_15421</name>
</gene>
<dbReference type="AlphaFoldDB" id="A0A0D1XS50"/>
<dbReference type="RefSeq" id="WP_043066503.1">
    <property type="nucleotide sequence ID" value="NZ_BJOA01000205.1"/>
</dbReference>
<evidence type="ECO:0000313" key="4">
    <source>
        <dbReference type="Proteomes" id="UP000037269"/>
    </source>
</evidence>
<keyword evidence="1" id="KW-0472">Membrane</keyword>
<keyword evidence="1" id="KW-0812">Transmembrane</keyword>
<dbReference type="InterPro" id="IPR035167">
    <property type="entry name" value="DUF5316"/>
</dbReference>
<keyword evidence="1" id="KW-1133">Transmembrane helix</keyword>
<dbReference type="Pfam" id="PF17247">
    <property type="entry name" value="DUF5316"/>
    <property type="match status" value="1"/>
</dbReference>
<dbReference type="EMBL" id="FNED01000054">
    <property type="protein sequence ID" value="SDK42080.1"/>
    <property type="molecule type" value="Genomic_DNA"/>
</dbReference>
<organism evidence="2 4">
    <name type="scientific">Aneurinibacillus migulanus</name>
    <name type="common">Bacillus migulanus</name>
    <dbReference type="NCBI Taxonomy" id="47500"/>
    <lineage>
        <taxon>Bacteria</taxon>
        <taxon>Bacillati</taxon>
        <taxon>Bacillota</taxon>
        <taxon>Bacilli</taxon>
        <taxon>Bacillales</taxon>
        <taxon>Paenibacillaceae</taxon>
        <taxon>Aneurinibacillus group</taxon>
        <taxon>Aneurinibacillus</taxon>
    </lineage>
</organism>
<reference evidence="3 5" key="2">
    <citation type="submission" date="2016-10" db="EMBL/GenBank/DDBJ databases">
        <authorList>
            <person name="de Groot N.N."/>
        </authorList>
    </citation>
    <scope>NUCLEOTIDE SEQUENCE [LARGE SCALE GENOMIC DNA]</scope>
    <source>
        <strain evidence="3 5">DSM 2895</strain>
    </source>
</reference>
<sequence>MKTLISMGIGLVILLAIFAITQDYTATMKYASYAGGAFIIIAAITTGILGSGDRIRANYSDDTDWKMRMNVSWYCFLIGIINLTGSFMTWYFFLKPPF</sequence>